<dbReference type="InterPro" id="IPR010559">
    <property type="entry name" value="Sig_transdc_His_kin_internal"/>
</dbReference>
<dbReference type="STRING" id="33935.ADM90_05520"/>
<gene>
    <name evidence="14" type="ORF">ADM90_05520</name>
</gene>
<dbReference type="PANTHER" id="PTHR34220">
    <property type="entry name" value="SENSOR HISTIDINE KINASE YPDA"/>
    <property type="match status" value="1"/>
</dbReference>
<comment type="caution">
    <text evidence="14">The sequence shown here is derived from an EMBL/GenBank/DDBJ whole genome shotgun (WGS) entry which is preliminary data.</text>
</comment>
<evidence type="ECO:0000256" key="5">
    <source>
        <dbReference type="ARBA" id="ARBA00022692"/>
    </source>
</evidence>
<dbReference type="Proteomes" id="UP000037977">
    <property type="component" value="Unassembled WGS sequence"/>
</dbReference>
<dbReference type="PATRIC" id="fig|33935.3.peg.523"/>
<keyword evidence="7" id="KW-0418">Kinase</keyword>
<evidence type="ECO:0000256" key="7">
    <source>
        <dbReference type="ARBA" id="ARBA00022777"/>
    </source>
</evidence>
<feature type="domain" description="Signal transduction histidine kinase internal region" evidence="13">
    <location>
        <begin position="248"/>
        <end position="323"/>
    </location>
</feature>
<evidence type="ECO:0000313" key="14">
    <source>
        <dbReference type="EMBL" id="KOY82786.1"/>
    </source>
</evidence>
<keyword evidence="10" id="KW-0902">Two-component regulatory system</keyword>
<evidence type="ECO:0000256" key="4">
    <source>
        <dbReference type="ARBA" id="ARBA00022679"/>
    </source>
</evidence>
<evidence type="ECO:0000256" key="10">
    <source>
        <dbReference type="ARBA" id="ARBA00023012"/>
    </source>
</evidence>
<evidence type="ECO:0000313" key="15">
    <source>
        <dbReference type="Proteomes" id="UP000037977"/>
    </source>
</evidence>
<dbReference type="EMBL" id="LGCI01000005">
    <property type="protein sequence ID" value="KOY82786.1"/>
    <property type="molecule type" value="Genomic_DNA"/>
</dbReference>
<evidence type="ECO:0000256" key="11">
    <source>
        <dbReference type="ARBA" id="ARBA00023136"/>
    </source>
</evidence>
<dbReference type="Pfam" id="PF06580">
    <property type="entry name" value="His_kinase"/>
    <property type="match status" value="1"/>
</dbReference>
<protein>
    <recommendedName>
        <fullName evidence="13">Signal transduction histidine kinase internal region domain-containing protein</fullName>
    </recommendedName>
</protein>
<sequence>MGMMYLSLKYKYLILTLVVFILPYFIMTIIYINNVGEYQKKLLIETRLEVLKKIHYFNSSFESNQASTKVYHEVLNSIWGSYSDFLLLTEQKDIKFSTNSHISAHEEYFRKLEPQKTNYYKIDYLNVERILMYSFDSFNNCYYVVIATSDSIFKEVNNKKEDLMAFAIASTLLLTIITFLYSNKISTTLQMLIERITSYRKSVYHFEDKEKKPAWINDELDIANQELNQTIAYMVEKEKGYVRENYEAQLNNLQSQINPHFLYNTLDNINQLAMIHEVEEISTLSVGLAKLFRYNTGNSENETTIEKELEIIEEYINIMKIRVSYLVFDIQIEENDLLQNAILKFTLQPIVENIFKHGYSHKESLSINIRIYRKKNDVIIETYNKSEYKDMAKIAMLNDKINEENHEGSIGLKNVNRRLKIKYGEAYGVTVLVNEQQYFVSRILLPYKK</sequence>
<keyword evidence="3" id="KW-0597">Phosphoprotein</keyword>
<dbReference type="PANTHER" id="PTHR34220:SF11">
    <property type="entry name" value="SENSOR PROTEIN KINASE HPTS"/>
    <property type="match status" value="1"/>
</dbReference>
<keyword evidence="11 12" id="KW-0472">Membrane</keyword>
<keyword evidence="4" id="KW-0808">Transferase</keyword>
<keyword evidence="2" id="KW-1003">Cell membrane</keyword>
<evidence type="ECO:0000256" key="1">
    <source>
        <dbReference type="ARBA" id="ARBA00004651"/>
    </source>
</evidence>
<keyword evidence="5 12" id="KW-0812">Transmembrane</keyword>
<keyword evidence="15" id="KW-1185">Reference proteome</keyword>
<evidence type="ECO:0000256" key="8">
    <source>
        <dbReference type="ARBA" id="ARBA00022840"/>
    </source>
</evidence>
<feature type="transmembrane region" description="Helical" evidence="12">
    <location>
        <begin position="163"/>
        <end position="181"/>
    </location>
</feature>
<comment type="subcellular location">
    <subcellularLocation>
        <location evidence="1">Cell membrane</location>
        <topology evidence="1">Multi-pass membrane protein</topology>
    </subcellularLocation>
</comment>
<keyword evidence="9 12" id="KW-1133">Transmembrane helix</keyword>
<dbReference type="GO" id="GO:0000155">
    <property type="term" value="F:phosphorelay sensor kinase activity"/>
    <property type="evidence" value="ECO:0007669"/>
    <property type="project" value="InterPro"/>
</dbReference>
<evidence type="ECO:0000256" key="6">
    <source>
        <dbReference type="ARBA" id="ARBA00022741"/>
    </source>
</evidence>
<dbReference type="Gene3D" id="3.30.565.10">
    <property type="entry name" value="Histidine kinase-like ATPase, C-terminal domain"/>
    <property type="match status" value="1"/>
</dbReference>
<organism evidence="14 15">
    <name type="scientific">Lysinibacillus macroides</name>
    <dbReference type="NCBI Taxonomy" id="33935"/>
    <lineage>
        <taxon>Bacteria</taxon>
        <taxon>Bacillati</taxon>
        <taxon>Bacillota</taxon>
        <taxon>Bacilli</taxon>
        <taxon>Bacillales</taxon>
        <taxon>Bacillaceae</taxon>
        <taxon>Lysinibacillus</taxon>
    </lineage>
</organism>
<evidence type="ECO:0000256" key="12">
    <source>
        <dbReference type="SAM" id="Phobius"/>
    </source>
</evidence>
<dbReference type="AlphaFoldDB" id="A0A0M9DLE4"/>
<reference evidence="14 15" key="1">
    <citation type="submission" date="2015-07" db="EMBL/GenBank/DDBJ databases">
        <title>Genome sequencing project for genomic taxonomy and phylogenomics of Bacillus-like bacteria.</title>
        <authorList>
            <person name="Liu B."/>
            <person name="Wang J."/>
            <person name="Zhu Y."/>
            <person name="Liu G."/>
            <person name="Chen Q."/>
            <person name="Chen Z."/>
            <person name="Che J."/>
            <person name="Ge C."/>
            <person name="Shi H."/>
            <person name="Pan Z."/>
            <person name="Liu X."/>
        </authorList>
    </citation>
    <scope>NUCLEOTIDE SEQUENCE [LARGE SCALE GENOMIC DNA]</scope>
    <source>
        <strain evidence="14 15">DSM 54</strain>
    </source>
</reference>
<dbReference type="GO" id="GO:0005524">
    <property type="term" value="F:ATP binding"/>
    <property type="evidence" value="ECO:0007669"/>
    <property type="project" value="UniProtKB-KW"/>
</dbReference>
<name>A0A0M9DLE4_9BACI</name>
<feature type="transmembrane region" description="Helical" evidence="12">
    <location>
        <begin position="12"/>
        <end position="32"/>
    </location>
</feature>
<dbReference type="GO" id="GO:0005886">
    <property type="term" value="C:plasma membrane"/>
    <property type="evidence" value="ECO:0007669"/>
    <property type="project" value="UniProtKB-SubCell"/>
</dbReference>
<keyword evidence="8" id="KW-0067">ATP-binding</keyword>
<evidence type="ECO:0000256" key="9">
    <source>
        <dbReference type="ARBA" id="ARBA00022989"/>
    </source>
</evidence>
<keyword evidence="6" id="KW-0547">Nucleotide-binding</keyword>
<proteinExistence type="predicted"/>
<evidence type="ECO:0000259" key="13">
    <source>
        <dbReference type="Pfam" id="PF06580"/>
    </source>
</evidence>
<evidence type="ECO:0000256" key="3">
    <source>
        <dbReference type="ARBA" id="ARBA00022553"/>
    </source>
</evidence>
<dbReference type="InterPro" id="IPR036890">
    <property type="entry name" value="HATPase_C_sf"/>
</dbReference>
<dbReference type="InterPro" id="IPR050640">
    <property type="entry name" value="Bact_2-comp_sensor_kinase"/>
</dbReference>
<evidence type="ECO:0000256" key="2">
    <source>
        <dbReference type="ARBA" id="ARBA00022475"/>
    </source>
</evidence>
<accession>A0A0M9DLE4</accession>